<gene>
    <name evidence="7" type="ORF">MPOR_06890</name>
</gene>
<dbReference type="InterPro" id="IPR005561">
    <property type="entry name" value="ANTAR"/>
</dbReference>
<evidence type="ECO:0000313" key="7">
    <source>
        <dbReference type="EMBL" id="BBX49663.1"/>
    </source>
</evidence>
<evidence type="ECO:0000256" key="2">
    <source>
        <dbReference type="ARBA" id="ARBA00022777"/>
    </source>
</evidence>
<dbReference type="AlphaFoldDB" id="A0A6N4V6B5"/>
<dbReference type="Proteomes" id="UP000466785">
    <property type="component" value="Chromosome"/>
</dbReference>
<keyword evidence="8" id="KW-1185">Reference proteome</keyword>
<proteinExistence type="predicted"/>
<keyword evidence="3" id="KW-0805">Transcription regulation</keyword>
<dbReference type="Gene3D" id="3.30.450.40">
    <property type="match status" value="1"/>
</dbReference>
<feature type="region of interest" description="Disordered" evidence="5">
    <location>
        <begin position="1"/>
        <end position="24"/>
    </location>
</feature>
<dbReference type="SMART" id="SM00065">
    <property type="entry name" value="GAF"/>
    <property type="match status" value="1"/>
</dbReference>
<dbReference type="PROSITE" id="PS50921">
    <property type="entry name" value="ANTAR"/>
    <property type="match status" value="1"/>
</dbReference>
<name>A0A6N4V6B5_9MYCO</name>
<dbReference type="GO" id="GO:0016301">
    <property type="term" value="F:kinase activity"/>
    <property type="evidence" value="ECO:0007669"/>
    <property type="project" value="UniProtKB-KW"/>
</dbReference>
<evidence type="ECO:0000313" key="8">
    <source>
        <dbReference type="Proteomes" id="UP000466785"/>
    </source>
</evidence>
<dbReference type="Pfam" id="PF03861">
    <property type="entry name" value="ANTAR"/>
    <property type="match status" value="1"/>
</dbReference>
<sequence length="260" mass="29206">MPNDHKDSAETTSPVTDSLPQSIDKEHLTWHGERRHLYEVAEMVDSMQRRGEDQFEAVMREITATTVESVPGAQYACVTTVDNNHTVSSLAATHQYPIMLDDVQRDVDEGPCLSAAWEHDMVAIEDLSTETRWPRYRDAALPLTPIRSILSFRLFSDGKGLAALNLYAEGAHKFDEESVELGLIFAAHTSVAWNTMRRTEQFRSALASRDVIGQAKGILMERFAIDAFAAFDLLRRLSQESNVKLIDIAEKVVADRRAKD</sequence>
<keyword evidence="1" id="KW-0808">Transferase</keyword>
<dbReference type="InterPro" id="IPR011006">
    <property type="entry name" value="CheY-like_superfamily"/>
</dbReference>
<feature type="domain" description="ANTAR" evidence="6">
    <location>
        <begin position="192"/>
        <end position="253"/>
    </location>
</feature>
<evidence type="ECO:0000259" key="6">
    <source>
        <dbReference type="PROSITE" id="PS50921"/>
    </source>
</evidence>
<dbReference type="InterPro" id="IPR012074">
    <property type="entry name" value="GAF_ANTAR"/>
</dbReference>
<dbReference type="Pfam" id="PF13185">
    <property type="entry name" value="GAF_2"/>
    <property type="match status" value="1"/>
</dbReference>
<evidence type="ECO:0000256" key="1">
    <source>
        <dbReference type="ARBA" id="ARBA00022679"/>
    </source>
</evidence>
<evidence type="ECO:0000256" key="3">
    <source>
        <dbReference type="ARBA" id="ARBA00023015"/>
    </source>
</evidence>
<feature type="compositionally biased region" description="Polar residues" evidence="5">
    <location>
        <begin position="10"/>
        <end position="21"/>
    </location>
</feature>
<dbReference type="EMBL" id="AP022570">
    <property type="protein sequence ID" value="BBX49663.1"/>
    <property type="molecule type" value="Genomic_DNA"/>
</dbReference>
<dbReference type="KEGG" id="mpof:MPOR_06890"/>
<dbReference type="PIRSF" id="PIRSF036625">
    <property type="entry name" value="GAF_ANTAR"/>
    <property type="match status" value="1"/>
</dbReference>
<dbReference type="SUPFAM" id="SSF55781">
    <property type="entry name" value="GAF domain-like"/>
    <property type="match status" value="1"/>
</dbReference>
<organism evidence="7 8">
    <name type="scientific">Mycolicibacterium poriferae</name>
    <dbReference type="NCBI Taxonomy" id="39694"/>
    <lineage>
        <taxon>Bacteria</taxon>
        <taxon>Bacillati</taxon>
        <taxon>Actinomycetota</taxon>
        <taxon>Actinomycetes</taxon>
        <taxon>Mycobacteriales</taxon>
        <taxon>Mycobacteriaceae</taxon>
        <taxon>Mycolicibacterium</taxon>
    </lineage>
</organism>
<reference evidence="7 8" key="1">
    <citation type="journal article" date="2019" name="Emerg. Microbes Infect.">
        <title>Comprehensive subspecies identification of 175 nontuberculous mycobacteria species based on 7547 genomic profiles.</title>
        <authorList>
            <person name="Matsumoto Y."/>
            <person name="Kinjo T."/>
            <person name="Motooka D."/>
            <person name="Nabeya D."/>
            <person name="Jung N."/>
            <person name="Uechi K."/>
            <person name="Horii T."/>
            <person name="Iida T."/>
            <person name="Fujita J."/>
            <person name="Nakamura S."/>
        </authorList>
    </citation>
    <scope>NUCLEOTIDE SEQUENCE [LARGE SCALE GENOMIC DNA]</scope>
    <source>
        <strain evidence="7 8">JCM 12603</strain>
    </source>
</reference>
<accession>A0A6N4V6B5</accession>
<dbReference type="SMART" id="SM01012">
    <property type="entry name" value="ANTAR"/>
    <property type="match status" value="1"/>
</dbReference>
<dbReference type="GO" id="GO:0003723">
    <property type="term" value="F:RNA binding"/>
    <property type="evidence" value="ECO:0007669"/>
    <property type="project" value="InterPro"/>
</dbReference>
<dbReference type="Gene3D" id="1.10.10.10">
    <property type="entry name" value="Winged helix-like DNA-binding domain superfamily/Winged helix DNA-binding domain"/>
    <property type="match status" value="1"/>
</dbReference>
<evidence type="ECO:0000256" key="5">
    <source>
        <dbReference type="SAM" id="MobiDB-lite"/>
    </source>
</evidence>
<dbReference type="InterPro" id="IPR036388">
    <property type="entry name" value="WH-like_DNA-bd_sf"/>
</dbReference>
<dbReference type="InterPro" id="IPR003018">
    <property type="entry name" value="GAF"/>
</dbReference>
<dbReference type="SUPFAM" id="SSF52172">
    <property type="entry name" value="CheY-like"/>
    <property type="match status" value="1"/>
</dbReference>
<keyword evidence="2" id="KW-0418">Kinase</keyword>
<dbReference type="InterPro" id="IPR029016">
    <property type="entry name" value="GAF-like_dom_sf"/>
</dbReference>
<keyword evidence="4" id="KW-0804">Transcription</keyword>
<protein>
    <submittedName>
        <fullName evidence="7">Transcriptional regulator</fullName>
    </submittedName>
</protein>
<evidence type="ECO:0000256" key="4">
    <source>
        <dbReference type="ARBA" id="ARBA00023163"/>
    </source>
</evidence>